<dbReference type="VEuPathDB" id="MicrosporidiaDB:A0H76_1826"/>
<dbReference type="SUPFAM" id="SSF48452">
    <property type="entry name" value="TPR-like"/>
    <property type="match status" value="1"/>
</dbReference>
<sequence>MICFGITYLISKILADDLEETLNKAREYSKDNKFTEANEYFNKALQFNNTNKALMYEYYQFLLSYGAYREIIKRHKELNVDIETVNTIEFYYRTVKIGDVTKIAKLIKISPNSKEVVYYSIFDALKKSNRTQTDFLIERYFELSQNENMYHFLKGRVLLVENRFDEARNEFIKANEYEIANIIKNFLSELNYIDEINDSIKFNYLIRLYSKAQPLMGRDLMNPNLYQPLVKKVLIKLIEEAIINKIPDCSCYTTRLLVFEPSNIKFIQYHIQILLNTGKINEAERYLENFKGRFSNQLVKFLSNLILAKKQSEEEDRKKEEEKRRQEQERRKQKQKRLINSNKTNKAGTDFKGYYKLLGVEPSADLKEIKKAKKIAVRAFQKKQKKSKGTIDETEMMNINKAYEILSDENKRQMYDNGIDPEDPIARQQGEGSNFEYQNFDFDDFGDMFKMIFNVNERSNRQRIFTQEGGNNNRSYGRVVYYY</sequence>
<dbReference type="Pfam" id="PF00226">
    <property type="entry name" value="DnaJ"/>
    <property type="match status" value="1"/>
</dbReference>
<feature type="domain" description="J" evidence="6">
    <location>
        <begin position="353"/>
        <end position="419"/>
    </location>
</feature>
<dbReference type="VEuPathDB" id="MicrosporidiaDB:HERIO_1620"/>
<dbReference type="PROSITE" id="PS50005">
    <property type="entry name" value="TPR"/>
    <property type="match status" value="1"/>
</dbReference>
<dbReference type="Gene3D" id="1.10.287.110">
    <property type="entry name" value="DnaJ domain"/>
    <property type="match status" value="1"/>
</dbReference>
<dbReference type="EMBL" id="LTAI01000044">
    <property type="protein sequence ID" value="ORE00250.1"/>
    <property type="molecule type" value="Genomic_DNA"/>
</dbReference>
<dbReference type="InterPro" id="IPR036869">
    <property type="entry name" value="J_dom_sf"/>
</dbReference>
<dbReference type="InterPro" id="IPR011990">
    <property type="entry name" value="TPR-like_helical_dom_sf"/>
</dbReference>
<dbReference type="InterPro" id="IPR019734">
    <property type="entry name" value="TPR_rpt"/>
</dbReference>
<protein>
    <submittedName>
        <fullName evidence="7">CBPA</fullName>
    </submittedName>
</protein>
<comment type="caution">
    <text evidence="7">The sequence shown here is derived from an EMBL/GenBank/DDBJ whole genome shotgun (WGS) entry which is preliminary data.</text>
</comment>
<dbReference type="InterPro" id="IPR051727">
    <property type="entry name" value="DnaJ_C3_Co-chaperones"/>
</dbReference>
<dbReference type="GO" id="GO:0034975">
    <property type="term" value="P:protein folding in endoplasmic reticulum"/>
    <property type="evidence" value="ECO:0007669"/>
    <property type="project" value="TreeGrafter"/>
</dbReference>
<dbReference type="SUPFAM" id="SSF46565">
    <property type="entry name" value="Chaperone J-domain"/>
    <property type="match status" value="1"/>
</dbReference>
<dbReference type="Proteomes" id="UP000192501">
    <property type="component" value="Unassembled WGS sequence"/>
</dbReference>
<dbReference type="GO" id="GO:0051087">
    <property type="term" value="F:protein-folding chaperone binding"/>
    <property type="evidence" value="ECO:0007669"/>
    <property type="project" value="TreeGrafter"/>
</dbReference>
<accession>A0A1X0QKG5</accession>
<dbReference type="AlphaFoldDB" id="A0A1X0QKG5"/>
<keyword evidence="3" id="KW-0256">Endoplasmic reticulum</keyword>
<proteinExistence type="predicted"/>
<evidence type="ECO:0000256" key="1">
    <source>
        <dbReference type="ARBA" id="ARBA00004240"/>
    </source>
</evidence>
<dbReference type="GO" id="GO:0051787">
    <property type="term" value="F:misfolded protein binding"/>
    <property type="evidence" value="ECO:0007669"/>
    <property type="project" value="TreeGrafter"/>
</dbReference>
<dbReference type="Gene3D" id="1.25.40.10">
    <property type="entry name" value="Tetratricopeptide repeat domain"/>
    <property type="match status" value="1"/>
</dbReference>
<dbReference type="PROSITE" id="PS50076">
    <property type="entry name" value="DNAJ_2"/>
    <property type="match status" value="1"/>
</dbReference>
<feature type="repeat" description="TPR" evidence="4">
    <location>
        <begin position="18"/>
        <end position="51"/>
    </location>
</feature>
<evidence type="ECO:0000313" key="8">
    <source>
        <dbReference type="Proteomes" id="UP000192501"/>
    </source>
</evidence>
<evidence type="ECO:0000256" key="5">
    <source>
        <dbReference type="SAM" id="MobiDB-lite"/>
    </source>
</evidence>
<comment type="subcellular location">
    <subcellularLocation>
        <location evidence="1">Endoplasmic reticulum</location>
    </subcellularLocation>
</comment>
<keyword evidence="2" id="KW-0732">Signal</keyword>
<dbReference type="PRINTS" id="PR00625">
    <property type="entry name" value="JDOMAIN"/>
</dbReference>
<dbReference type="PANTHER" id="PTHR44140">
    <property type="entry name" value="LD25575P"/>
    <property type="match status" value="1"/>
</dbReference>
<evidence type="ECO:0000259" key="6">
    <source>
        <dbReference type="PROSITE" id="PS50076"/>
    </source>
</evidence>
<organism evidence="7 8">
    <name type="scientific">Hepatospora eriocheir</name>
    <dbReference type="NCBI Taxonomy" id="1081669"/>
    <lineage>
        <taxon>Eukaryota</taxon>
        <taxon>Fungi</taxon>
        <taxon>Fungi incertae sedis</taxon>
        <taxon>Microsporidia</taxon>
        <taxon>Hepatosporidae</taxon>
        <taxon>Hepatospora</taxon>
    </lineage>
</organism>
<keyword evidence="4" id="KW-0802">TPR repeat</keyword>
<evidence type="ECO:0000256" key="3">
    <source>
        <dbReference type="ARBA" id="ARBA00022824"/>
    </source>
</evidence>
<dbReference type="SMART" id="SM00271">
    <property type="entry name" value="DnaJ"/>
    <property type="match status" value="1"/>
</dbReference>
<feature type="region of interest" description="Disordered" evidence="5">
    <location>
        <begin position="313"/>
        <end position="345"/>
    </location>
</feature>
<evidence type="ECO:0000256" key="2">
    <source>
        <dbReference type="ARBA" id="ARBA00022729"/>
    </source>
</evidence>
<reference evidence="7 8" key="1">
    <citation type="journal article" date="2017" name="Environ. Microbiol.">
        <title>Decay of the glycolytic pathway and adaptation to intranuclear parasitism within Enterocytozoonidae microsporidia.</title>
        <authorList>
            <person name="Wiredu Boakye D."/>
            <person name="Jaroenlak P."/>
            <person name="Prachumwat A."/>
            <person name="Williams T.A."/>
            <person name="Bateman K.S."/>
            <person name="Itsathitphaisarn O."/>
            <person name="Sritunyalucksana K."/>
            <person name="Paszkiewicz K.H."/>
            <person name="Moore K.A."/>
            <person name="Stentiford G.D."/>
            <person name="Williams B.A."/>
        </authorList>
    </citation>
    <scope>NUCLEOTIDE SEQUENCE [LARGE SCALE GENOMIC DNA]</scope>
    <source>
        <strain evidence="8">canceri</strain>
    </source>
</reference>
<evidence type="ECO:0000313" key="7">
    <source>
        <dbReference type="EMBL" id="ORE00250.1"/>
    </source>
</evidence>
<gene>
    <name evidence="7" type="primary">CBPA</name>
    <name evidence="7" type="ORF">A0H76_1826</name>
</gene>
<name>A0A1X0QKG5_9MICR</name>
<dbReference type="PANTHER" id="PTHR44140:SF2">
    <property type="entry name" value="LD25575P"/>
    <property type="match status" value="1"/>
</dbReference>
<dbReference type="InterPro" id="IPR001623">
    <property type="entry name" value="DnaJ_domain"/>
</dbReference>
<evidence type="ECO:0000256" key="4">
    <source>
        <dbReference type="PROSITE-ProRule" id="PRU00339"/>
    </source>
</evidence>
<feature type="compositionally biased region" description="Basic and acidic residues" evidence="5">
    <location>
        <begin position="313"/>
        <end position="330"/>
    </location>
</feature>
<dbReference type="GO" id="GO:0005783">
    <property type="term" value="C:endoplasmic reticulum"/>
    <property type="evidence" value="ECO:0007669"/>
    <property type="project" value="UniProtKB-SubCell"/>
</dbReference>
<dbReference type="CDD" id="cd06257">
    <property type="entry name" value="DnaJ"/>
    <property type="match status" value="1"/>
</dbReference>